<dbReference type="AlphaFoldDB" id="A0AAD7X0T4"/>
<accession>A0AAD7X0T4</accession>
<evidence type="ECO:0000256" key="1">
    <source>
        <dbReference type="SAM" id="MobiDB-lite"/>
    </source>
</evidence>
<dbReference type="EMBL" id="JAINUG010000007">
    <property type="protein sequence ID" value="KAJ8416100.1"/>
    <property type="molecule type" value="Genomic_DNA"/>
</dbReference>
<feature type="compositionally biased region" description="Low complexity" evidence="1">
    <location>
        <begin position="17"/>
        <end position="27"/>
    </location>
</feature>
<dbReference type="Proteomes" id="UP001221898">
    <property type="component" value="Unassembled WGS sequence"/>
</dbReference>
<keyword evidence="3" id="KW-1185">Reference proteome</keyword>
<sequence length="90" mass="9741">ELIQRRTAPGRRVSQTAAAAARVNAPAQEESPRPSPASTSGYPSQGRVLSEAVLRSQRDLIQSVGEVVAEFRQVRQALVQINQTVSSCRL</sequence>
<evidence type="ECO:0000313" key="3">
    <source>
        <dbReference type="Proteomes" id="UP001221898"/>
    </source>
</evidence>
<organism evidence="2 3">
    <name type="scientific">Aldrovandia affinis</name>
    <dbReference type="NCBI Taxonomy" id="143900"/>
    <lineage>
        <taxon>Eukaryota</taxon>
        <taxon>Metazoa</taxon>
        <taxon>Chordata</taxon>
        <taxon>Craniata</taxon>
        <taxon>Vertebrata</taxon>
        <taxon>Euteleostomi</taxon>
        <taxon>Actinopterygii</taxon>
        <taxon>Neopterygii</taxon>
        <taxon>Teleostei</taxon>
        <taxon>Notacanthiformes</taxon>
        <taxon>Halosauridae</taxon>
        <taxon>Aldrovandia</taxon>
    </lineage>
</organism>
<feature type="region of interest" description="Disordered" evidence="1">
    <location>
        <begin position="1"/>
        <end position="46"/>
    </location>
</feature>
<feature type="non-terminal residue" evidence="2">
    <location>
        <position position="1"/>
    </location>
</feature>
<reference evidence="2" key="1">
    <citation type="journal article" date="2023" name="Science">
        <title>Genome structures resolve the early diversification of teleost fishes.</title>
        <authorList>
            <person name="Parey E."/>
            <person name="Louis A."/>
            <person name="Montfort J."/>
            <person name="Bouchez O."/>
            <person name="Roques C."/>
            <person name="Iampietro C."/>
            <person name="Lluch J."/>
            <person name="Castinel A."/>
            <person name="Donnadieu C."/>
            <person name="Desvignes T."/>
            <person name="Floi Bucao C."/>
            <person name="Jouanno E."/>
            <person name="Wen M."/>
            <person name="Mejri S."/>
            <person name="Dirks R."/>
            <person name="Jansen H."/>
            <person name="Henkel C."/>
            <person name="Chen W.J."/>
            <person name="Zahm M."/>
            <person name="Cabau C."/>
            <person name="Klopp C."/>
            <person name="Thompson A.W."/>
            <person name="Robinson-Rechavi M."/>
            <person name="Braasch I."/>
            <person name="Lecointre G."/>
            <person name="Bobe J."/>
            <person name="Postlethwait J.H."/>
            <person name="Berthelot C."/>
            <person name="Roest Crollius H."/>
            <person name="Guiguen Y."/>
        </authorList>
    </citation>
    <scope>NUCLEOTIDE SEQUENCE</scope>
    <source>
        <strain evidence="2">NC1722</strain>
    </source>
</reference>
<evidence type="ECO:0000313" key="2">
    <source>
        <dbReference type="EMBL" id="KAJ8416100.1"/>
    </source>
</evidence>
<protein>
    <submittedName>
        <fullName evidence="2">Uncharacterized protein</fullName>
    </submittedName>
</protein>
<gene>
    <name evidence="2" type="ORF">AAFF_G00381220</name>
</gene>
<proteinExistence type="predicted"/>
<name>A0AAD7X0T4_9TELE</name>
<comment type="caution">
    <text evidence="2">The sequence shown here is derived from an EMBL/GenBank/DDBJ whole genome shotgun (WGS) entry which is preliminary data.</text>
</comment>